<dbReference type="EMBL" id="LGCM01000027">
    <property type="protein sequence ID" value="KPL84967.1"/>
    <property type="molecule type" value="Genomic_DNA"/>
</dbReference>
<comment type="caution">
    <text evidence="2">The sequence shown here is derived from an EMBL/GenBank/DDBJ whole genome shotgun (WGS) entry which is preliminary data.</text>
</comment>
<dbReference type="Gene3D" id="3.10.180.10">
    <property type="entry name" value="2,3-Dihydroxybiphenyl 1,2-Dioxygenase, domain 1"/>
    <property type="match status" value="1"/>
</dbReference>
<dbReference type="OrthoDB" id="9812656at2"/>
<evidence type="ECO:0000313" key="3">
    <source>
        <dbReference type="Proteomes" id="UP000050501"/>
    </source>
</evidence>
<evidence type="ECO:0000313" key="2">
    <source>
        <dbReference type="EMBL" id="KPL84967.1"/>
    </source>
</evidence>
<evidence type="ECO:0000259" key="1">
    <source>
        <dbReference type="PROSITE" id="PS51819"/>
    </source>
</evidence>
<proteinExistence type="predicted"/>
<feature type="domain" description="VOC" evidence="1">
    <location>
        <begin position="2"/>
        <end position="120"/>
    </location>
</feature>
<sequence>MPLHAIERLITFLYTQKLAETAHFYENLLQLRLVLDQGDCRIYETAPRAYVGFCKRMQPEGQTREGVILTLITPDVDDWYRSLCALGAEFEHPPVLNPKYQIYHCFLRDPNGYRIEIQQFIQPFDIQE</sequence>
<dbReference type="RefSeq" id="WP_062418429.1">
    <property type="nucleotide sequence ID" value="NZ_DF967974.1"/>
</dbReference>
<dbReference type="InterPro" id="IPR037523">
    <property type="entry name" value="VOC_core"/>
</dbReference>
<organism evidence="2 3">
    <name type="scientific">Levilinea saccharolytica</name>
    <dbReference type="NCBI Taxonomy" id="229921"/>
    <lineage>
        <taxon>Bacteria</taxon>
        <taxon>Bacillati</taxon>
        <taxon>Chloroflexota</taxon>
        <taxon>Anaerolineae</taxon>
        <taxon>Anaerolineales</taxon>
        <taxon>Anaerolineaceae</taxon>
        <taxon>Levilinea</taxon>
    </lineage>
</organism>
<reference evidence="2 3" key="1">
    <citation type="submission" date="2015-07" db="EMBL/GenBank/DDBJ databases">
        <title>Genome sequence of Levilinea saccharolytica DSM 16555.</title>
        <authorList>
            <person name="Hemp J."/>
            <person name="Ward L.M."/>
            <person name="Pace L.A."/>
            <person name="Fischer W.W."/>
        </authorList>
    </citation>
    <scope>NUCLEOTIDE SEQUENCE [LARGE SCALE GENOMIC DNA]</scope>
    <source>
        <strain evidence="2 3">KIBI-1</strain>
    </source>
</reference>
<accession>A0A0P6YPR5</accession>
<dbReference type="PROSITE" id="PS51819">
    <property type="entry name" value="VOC"/>
    <property type="match status" value="1"/>
</dbReference>
<protein>
    <submittedName>
        <fullName evidence="2">Glyoxalase</fullName>
    </submittedName>
</protein>
<dbReference type="InterPro" id="IPR004360">
    <property type="entry name" value="Glyas_Fos-R_dOase_dom"/>
</dbReference>
<gene>
    <name evidence="2" type="ORF">ADN01_06140</name>
</gene>
<name>A0A0P6YPR5_9CHLR</name>
<dbReference type="AlphaFoldDB" id="A0A0P6YPR5"/>
<dbReference type="Pfam" id="PF00903">
    <property type="entry name" value="Glyoxalase"/>
    <property type="match status" value="1"/>
</dbReference>
<dbReference type="InterPro" id="IPR029068">
    <property type="entry name" value="Glyas_Bleomycin-R_OHBP_Dase"/>
</dbReference>
<dbReference type="STRING" id="229921.ADN01_06140"/>
<dbReference type="SUPFAM" id="SSF54593">
    <property type="entry name" value="Glyoxalase/Bleomycin resistance protein/Dihydroxybiphenyl dioxygenase"/>
    <property type="match status" value="1"/>
</dbReference>
<keyword evidence="3" id="KW-1185">Reference proteome</keyword>
<dbReference type="Proteomes" id="UP000050501">
    <property type="component" value="Unassembled WGS sequence"/>
</dbReference>
<dbReference type="CDD" id="cd06587">
    <property type="entry name" value="VOC"/>
    <property type="match status" value="1"/>
</dbReference>